<dbReference type="Gene3D" id="3.90.70.10">
    <property type="entry name" value="Cysteine proteinases"/>
    <property type="match status" value="1"/>
</dbReference>
<dbReference type="InterPro" id="IPR029071">
    <property type="entry name" value="Ubiquitin-like_domsf"/>
</dbReference>
<dbReference type="Pfam" id="PF24543">
    <property type="entry name" value="Usp-48"/>
    <property type="match status" value="1"/>
</dbReference>
<evidence type="ECO:0000256" key="4">
    <source>
        <dbReference type="ARBA" id="ARBA00012759"/>
    </source>
</evidence>
<evidence type="ECO:0000256" key="3">
    <source>
        <dbReference type="ARBA" id="ARBA00009085"/>
    </source>
</evidence>
<accession>A0A1I7S211</accession>
<keyword evidence="5" id="KW-0645">Protease</keyword>
<dbReference type="GO" id="GO:0004843">
    <property type="term" value="F:cysteine-type deubiquitinase activity"/>
    <property type="evidence" value="ECO:0007669"/>
    <property type="project" value="UniProtKB-EC"/>
</dbReference>
<evidence type="ECO:0000256" key="9">
    <source>
        <dbReference type="ARBA" id="ARBA00023242"/>
    </source>
</evidence>
<evidence type="ECO:0000313" key="13">
    <source>
        <dbReference type="Proteomes" id="UP000095284"/>
    </source>
</evidence>
<keyword evidence="7" id="KW-0378">Hydrolase</keyword>
<dbReference type="InterPro" id="IPR050164">
    <property type="entry name" value="Peptidase_C19"/>
</dbReference>
<dbReference type="GO" id="GO:0005634">
    <property type="term" value="C:nucleus"/>
    <property type="evidence" value="ECO:0007669"/>
    <property type="project" value="UniProtKB-SubCell"/>
</dbReference>
<feature type="compositionally biased region" description="Basic and acidic residues" evidence="10">
    <location>
        <begin position="988"/>
        <end position="1027"/>
    </location>
</feature>
<feature type="compositionally biased region" description="Basic and acidic residues" evidence="10">
    <location>
        <begin position="930"/>
        <end position="952"/>
    </location>
</feature>
<dbReference type="PANTHER" id="PTHR24006:SF722">
    <property type="entry name" value="UBIQUITIN CARBOXYL-TERMINAL HYDROLASE 48"/>
    <property type="match status" value="1"/>
</dbReference>
<dbReference type="PROSITE" id="PS50235">
    <property type="entry name" value="USP_3"/>
    <property type="match status" value="1"/>
</dbReference>
<dbReference type="InterPro" id="IPR057775">
    <property type="entry name" value="USP48_dom"/>
</dbReference>
<comment type="catalytic activity">
    <reaction evidence="1">
        <text>Thiol-dependent hydrolysis of ester, thioester, amide, peptide and isopeptide bonds formed by the C-terminal Gly of ubiquitin (a 76-residue protein attached to proteins as an intracellular targeting signal).</text>
        <dbReference type="EC" id="3.4.19.12"/>
    </reaction>
</comment>
<evidence type="ECO:0000313" key="14">
    <source>
        <dbReference type="WBParaSite" id="BXY_0704000.1"/>
    </source>
</evidence>
<dbReference type="GO" id="GO:0005829">
    <property type="term" value="C:cytosol"/>
    <property type="evidence" value="ECO:0007669"/>
    <property type="project" value="TreeGrafter"/>
</dbReference>
<dbReference type="PROSITE" id="PS00972">
    <property type="entry name" value="USP_1"/>
    <property type="match status" value="1"/>
</dbReference>
<feature type="domain" description="Ubiquitin-like" evidence="11">
    <location>
        <begin position="1324"/>
        <end position="1410"/>
    </location>
</feature>
<dbReference type="SUPFAM" id="SSF54001">
    <property type="entry name" value="Cysteine proteinases"/>
    <property type="match status" value="1"/>
</dbReference>
<dbReference type="EC" id="3.4.19.12" evidence="4"/>
<dbReference type="InterPro" id="IPR001394">
    <property type="entry name" value="Peptidase_C19_UCH"/>
</dbReference>
<feature type="compositionally biased region" description="Acidic residues" evidence="10">
    <location>
        <begin position="919"/>
        <end position="929"/>
    </location>
</feature>
<feature type="compositionally biased region" description="Acidic residues" evidence="10">
    <location>
        <begin position="971"/>
        <end position="987"/>
    </location>
</feature>
<evidence type="ECO:0000256" key="6">
    <source>
        <dbReference type="ARBA" id="ARBA00022786"/>
    </source>
</evidence>
<evidence type="ECO:0000256" key="7">
    <source>
        <dbReference type="ARBA" id="ARBA00022801"/>
    </source>
</evidence>
<evidence type="ECO:0000256" key="1">
    <source>
        <dbReference type="ARBA" id="ARBA00000707"/>
    </source>
</evidence>
<keyword evidence="9" id="KW-0539">Nucleus</keyword>
<evidence type="ECO:0000256" key="8">
    <source>
        <dbReference type="ARBA" id="ARBA00022807"/>
    </source>
</evidence>
<dbReference type="Gene3D" id="3.10.20.90">
    <property type="entry name" value="Phosphatidylinositol 3-kinase Catalytic Subunit, Chain A, domain 1"/>
    <property type="match status" value="1"/>
</dbReference>
<feature type="domain" description="USP" evidence="12">
    <location>
        <begin position="162"/>
        <end position="474"/>
    </location>
</feature>
<evidence type="ECO:0000259" key="12">
    <source>
        <dbReference type="PROSITE" id="PS50235"/>
    </source>
</evidence>
<sequence length="1443" mass="165581">MTIFSERIEEQFFVISVGVFSKRVRFPLKYLPIARAFPVTLSCAILFFSDPAGFLSVTAMGKPQSGYKKARRHKAKDNKDQLSQDLRDLPAELDFDSCLKIYGLLNKKCDAHGTPSPKVKNCRRNPYCIHRVGNEKWEKFKRGTVDQQAPQLTRRDVEKQPCGLSNFGNFCYVNSFLQIWFNDLSFRQIIYQWRSDPDWKPSEGTKLDIQAVMNCLQELFLTMQITPYEFTNALDFISLLKLDNEQHDVQEFTILFFDALDRHLLTHPSGEPFRNAIKSRYEGVNRQIVLCSCGNRSVKEDMFMSLTLTIDGCNTLQKALDGYFTPEELSDFKCSKCGKSGGTTRANETAKLPPVLLLQLNRYTYDQYGRNKKIGSAIQYPRELYSTDLRYCTEDEEQQPIKYNLSAVMIHEGASANCGHYYDLIKDPNTDKWFIYNDKEVSQTKIPGFNPEKNATAKGTSDMKGCYGLIYRIEDESKLNIENSLSNQVPTNSKELELPAPEIVSKVETKLNDTFQRESRDGDRSYELWQKCIDEKQEALERLWVLMEVENGDVAKKKPSSIAFVPTELLSEIHAKEFKCIETMKDLSQAMGDQFAIKNGVLKPPSSSDPDIIDEAIRIVDAEQSRDLDEDELFDERLLEVTEQLVEERMTTYKRERARTASNHSISDDEVIKILYTPDKLNEVPMTLCPHGKVQVDSIHGGKVKAVNKAPLLELLAMYNIKVAASDGRTVGREGCGLLTGEDLCMECIKMLEKEYSWKESVDSSQEMLTVILARANTEAPPDACYVSKKQLQSYKKLVVQEMNYQKSLTPKETITLVFSTENSPKLAENSKILDEPLKKRRKVGSDEEDIDGIKMEKASISNSPTRIDPMDVNEQTSNEEQVEKEREDQIQEEKKENGVENEKEIQKEEENGEKEVKEEEMEVEETEEAKEMMKKEVVNSRRLEVQKENGKKLGKTSKNQKKLTKKIEKEDENEDKEQEEVDGIDENEIRDSETPENDENRPENDQNSEEIRNSRENSEEIEKKESESDENDDENNEENNDENNDDNNDDNNDEFSPPTKPEDPDDPDVEVIKEVIRAPVKQVYFNQELVCPHDEFHPNHRMTWMYKYEWDTLIVSRFAKHRFIPVHSVECQNCSTQQEEADQRRTQIQNQLTAIGNSLRKVFSNAEKRSFYETSPEYTKALCSKFIHRFRHALKAKHPVLPHICQDCLLCKEHQKPFFRSTDNHDPHLLDEVLSELSGQPTLFSLGIALPSSSTEPAPQVTGLPVTESEWECITENLQKHADIGEAREVFLEQGDYIEFCEDCNNKALEAIRTQKCTYPMGADIYVKVKQDDESSPDRTNRRGAVTRRGANKNLVRVKMRSVDTIKKLKVELYKRTSQSPADQLLYWNDNVLANEMTLFDAGIEAGNSQNPIILFTQQKTEIAEAPRPLEKGFKDTALSSA</sequence>
<dbReference type="WBParaSite" id="BXY_0704000.1">
    <property type="protein sequence ID" value="BXY_0704000.1"/>
    <property type="gene ID" value="BXY_0704000"/>
</dbReference>
<dbReference type="PROSITE" id="PS00973">
    <property type="entry name" value="USP_2"/>
    <property type="match status" value="1"/>
</dbReference>
<keyword evidence="8" id="KW-0788">Thiol protease</keyword>
<dbReference type="PANTHER" id="PTHR24006">
    <property type="entry name" value="UBIQUITIN CARBOXYL-TERMINAL HYDROLASE"/>
    <property type="match status" value="1"/>
</dbReference>
<protein>
    <recommendedName>
        <fullName evidence="4">ubiquitinyl hydrolase 1</fullName>
        <ecNumber evidence="4">3.4.19.12</ecNumber>
    </recommendedName>
</protein>
<feature type="region of interest" description="Disordered" evidence="10">
    <location>
        <begin position="839"/>
        <end position="1068"/>
    </location>
</feature>
<evidence type="ECO:0000256" key="10">
    <source>
        <dbReference type="SAM" id="MobiDB-lite"/>
    </source>
</evidence>
<dbReference type="eggNOG" id="KOG1863">
    <property type="taxonomic scope" value="Eukaryota"/>
</dbReference>
<feature type="compositionally biased region" description="Basic residues" evidence="10">
    <location>
        <begin position="953"/>
        <end position="965"/>
    </location>
</feature>
<dbReference type="InterPro" id="IPR038765">
    <property type="entry name" value="Papain-like_cys_pep_sf"/>
</dbReference>
<name>A0A1I7S211_BURXY</name>
<dbReference type="InterPro" id="IPR028889">
    <property type="entry name" value="USP"/>
</dbReference>
<feature type="compositionally biased region" description="Acidic residues" evidence="10">
    <location>
        <begin position="1028"/>
        <end position="1054"/>
    </location>
</feature>
<comment type="similarity">
    <text evidence="3">Belongs to the peptidase C19 family.</text>
</comment>
<dbReference type="InterPro" id="IPR018200">
    <property type="entry name" value="USP_CS"/>
</dbReference>
<comment type="subcellular location">
    <subcellularLocation>
        <location evidence="2">Nucleus</location>
    </subcellularLocation>
</comment>
<organism evidence="13 14">
    <name type="scientific">Bursaphelenchus xylophilus</name>
    <name type="common">Pinewood nematode worm</name>
    <name type="synonym">Aphelenchoides xylophilus</name>
    <dbReference type="NCBI Taxonomy" id="6326"/>
    <lineage>
        <taxon>Eukaryota</taxon>
        <taxon>Metazoa</taxon>
        <taxon>Ecdysozoa</taxon>
        <taxon>Nematoda</taxon>
        <taxon>Chromadorea</taxon>
        <taxon>Rhabditida</taxon>
        <taxon>Tylenchina</taxon>
        <taxon>Tylenchomorpha</taxon>
        <taxon>Aphelenchoidea</taxon>
        <taxon>Aphelenchoididae</taxon>
        <taxon>Bursaphelenchus</taxon>
    </lineage>
</organism>
<dbReference type="GO" id="GO:0006508">
    <property type="term" value="P:proteolysis"/>
    <property type="evidence" value="ECO:0007669"/>
    <property type="project" value="UniProtKB-KW"/>
</dbReference>
<keyword evidence="6" id="KW-0833">Ubl conjugation pathway</keyword>
<dbReference type="PROSITE" id="PS50053">
    <property type="entry name" value="UBIQUITIN_2"/>
    <property type="match status" value="1"/>
</dbReference>
<feature type="compositionally biased region" description="Basic and acidic residues" evidence="10">
    <location>
        <begin position="882"/>
        <end position="918"/>
    </location>
</feature>
<dbReference type="Pfam" id="PF00443">
    <property type="entry name" value="UCH"/>
    <property type="match status" value="1"/>
</dbReference>
<proteinExistence type="inferred from homology"/>
<dbReference type="InterPro" id="IPR000626">
    <property type="entry name" value="Ubiquitin-like_dom"/>
</dbReference>
<evidence type="ECO:0000259" key="11">
    <source>
        <dbReference type="PROSITE" id="PS50053"/>
    </source>
</evidence>
<dbReference type="GO" id="GO:0016579">
    <property type="term" value="P:protein deubiquitination"/>
    <property type="evidence" value="ECO:0007669"/>
    <property type="project" value="InterPro"/>
</dbReference>
<evidence type="ECO:0000256" key="2">
    <source>
        <dbReference type="ARBA" id="ARBA00004123"/>
    </source>
</evidence>
<dbReference type="SUPFAM" id="SSF54236">
    <property type="entry name" value="Ubiquitin-like"/>
    <property type="match status" value="1"/>
</dbReference>
<evidence type="ECO:0000256" key="5">
    <source>
        <dbReference type="ARBA" id="ARBA00022670"/>
    </source>
</evidence>
<dbReference type="Proteomes" id="UP000095284">
    <property type="component" value="Unplaced"/>
</dbReference>
<reference evidence="14" key="1">
    <citation type="submission" date="2016-11" db="UniProtKB">
        <authorList>
            <consortium name="WormBaseParasite"/>
        </authorList>
    </citation>
    <scope>IDENTIFICATION</scope>
</reference>